<dbReference type="Proteomes" id="UP001497535">
    <property type="component" value="Unassembled WGS sequence"/>
</dbReference>
<name>A0ACB0YRB1_MELEN</name>
<accession>A0ACB0YRB1</accession>
<keyword evidence="2" id="KW-1185">Reference proteome</keyword>
<organism evidence="1 2">
    <name type="scientific">Meloidogyne enterolobii</name>
    <name type="common">Root-knot nematode worm</name>
    <name type="synonym">Meloidogyne mayaguensis</name>
    <dbReference type="NCBI Taxonomy" id="390850"/>
    <lineage>
        <taxon>Eukaryota</taxon>
        <taxon>Metazoa</taxon>
        <taxon>Ecdysozoa</taxon>
        <taxon>Nematoda</taxon>
        <taxon>Chromadorea</taxon>
        <taxon>Rhabditida</taxon>
        <taxon>Tylenchina</taxon>
        <taxon>Tylenchomorpha</taxon>
        <taxon>Tylenchoidea</taxon>
        <taxon>Meloidogynidae</taxon>
        <taxon>Meloidogyninae</taxon>
        <taxon>Meloidogyne</taxon>
    </lineage>
</organism>
<evidence type="ECO:0000313" key="2">
    <source>
        <dbReference type="Proteomes" id="UP001497535"/>
    </source>
</evidence>
<dbReference type="EMBL" id="CAVMJV010000017">
    <property type="protein sequence ID" value="CAK5058537.1"/>
    <property type="molecule type" value="Genomic_DNA"/>
</dbReference>
<comment type="caution">
    <text evidence="1">The sequence shown here is derived from an EMBL/GenBank/DDBJ whole genome shotgun (WGS) entry which is preliminary data.</text>
</comment>
<sequence length="183" mass="21730">MKGFIIQINSYKTLFLSFYSHLINLSTKNCVAKKPKNIFKEIEYLNYFSKMSSKIHPIWNLERINGQKLFNRLKEEESLVECTECKLKLKILNYFDVTNLIKHLSSSTHSEANYKEKFQFLIKENWGNFENGGDQFDPRPWENAYEKLEAFQINFKSKEISNKLKGALQTIEEILDKYRFVFG</sequence>
<protein>
    <submittedName>
        <fullName evidence="1">Uncharacterized protein</fullName>
    </submittedName>
</protein>
<evidence type="ECO:0000313" key="1">
    <source>
        <dbReference type="EMBL" id="CAK5058537.1"/>
    </source>
</evidence>
<reference evidence="1" key="1">
    <citation type="submission" date="2023-11" db="EMBL/GenBank/DDBJ databases">
        <authorList>
            <person name="Poullet M."/>
        </authorList>
    </citation>
    <scope>NUCLEOTIDE SEQUENCE</scope>
    <source>
        <strain evidence="1">E1834</strain>
    </source>
</reference>
<gene>
    <name evidence="1" type="ORF">MENTE1834_LOCUS15468</name>
</gene>
<proteinExistence type="predicted"/>